<sequence>MFMKGRLTREVPNWEVYIRALNDRFGALVYDDPMSELVNLKQVGTVQHYLDKFDEIVNCMDSPDHYALSCFLGGLKVEISVNVRMFRPKFLQEAISLAKLQEPAISITQKRPPILPKPNSFPPKSQLIPPSYKNHTISPLYKPSLSQHPYTKPNSGQQRRLSPQEVDEKRSKGLCFWCDEKFTREHVCKNRRQVYLLEIPKEEEVEVSEGDDDEHEGEEDTNEDKERGESHVSMHDITGIHDLTMRVTGVMKGKPIHILIDTGSTHNFMDLDAAKKLGCKLEPNTPFAVSVADGNKIHSSYICKGFSWKMQSSLLI</sequence>
<evidence type="ECO:0000313" key="2">
    <source>
        <dbReference type="EMBL" id="KAG8380554.1"/>
    </source>
</evidence>
<feature type="compositionally biased region" description="Polar residues" evidence="1">
    <location>
        <begin position="144"/>
        <end position="161"/>
    </location>
</feature>
<dbReference type="InterPro" id="IPR032567">
    <property type="entry name" value="RTL1-rel"/>
</dbReference>
<organism evidence="2 3">
    <name type="scientific">Buddleja alternifolia</name>
    <dbReference type="NCBI Taxonomy" id="168488"/>
    <lineage>
        <taxon>Eukaryota</taxon>
        <taxon>Viridiplantae</taxon>
        <taxon>Streptophyta</taxon>
        <taxon>Embryophyta</taxon>
        <taxon>Tracheophyta</taxon>
        <taxon>Spermatophyta</taxon>
        <taxon>Magnoliopsida</taxon>
        <taxon>eudicotyledons</taxon>
        <taxon>Gunneridae</taxon>
        <taxon>Pentapetalae</taxon>
        <taxon>asterids</taxon>
        <taxon>lamiids</taxon>
        <taxon>Lamiales</taxon>
        <taxon>Scrophulariaceae</taxon>
        <taxon>Buddlejeae</taxon>
        <taxon>Buddleja</taxon>
    </lineage>
</organism>
<feature type="compositionally biased region" description="Acidic residues" evidence="1">
    <location>
        <begin position="203"/>
        <end position="223"/>
    </location>
</feature>
<evidence type="ECO:0000256" key="1">
    <source>
        <dbReference type="SAM" id="MobiDB-lite"/>
    </source>
</evidence>
<dbReference type="InterPro" id="IPR021109">
    <property type="entry name" value="Peptidase_aspartic_dom_sf"/>
</dbReference>
<dbReference type="PANTHER" id="PTHR15503:SF43">
    <property type="entry name" value="REVERSE TRANSCRIPTASE RNASE H-LIKE DOMAIN-CONTAINING PROTEIN"/>
    <property type="match status" value="1"/>
</dbReference>
<dbReference type="CDD" id="cd00303">
    <property type="entry name" value="retropepsin_like"/>
    <property type="match status" value="1"/>
</dbReference>
<feature type="region of interest" description="Disordered" evidence="1">
    <location>
        <begin position="109"/>
        <end position="166"/>
    </location>
</feature>
<evidence type="ECO:0000313" key="3">
    <source>
        <dbReference type="Proteomes" id="UP000826271"/>
    </source>
</evidence>
<proteinExistence type="predicted"/>
<dbReference type="SUPFAM" id="SSF50630">
    <property type="entry name" value="Acid proteases"/>
    <property type="match status" value="1"/>
</dbReference>
<dbReference type="Proteomes" id="UP000826271">
    <property type="component" value="Unassembled WGS sequence"/>
</dbReference>
<comment type="caution">
    <text evidence="2">The sequence shown here is derived from an EMBL/GenBank/DDBJ whole genome shotgun (WGS) entry which is preliminary data.</text>
</comment>
<feature type="region of interest" description="Disordered" evidence="1">
    <location>
        <begin position="203"/>
        <end position="230"/>
    </location>
</feature>
<protein>
    <recommendedName>
        <fullName evidence="4">Retrotransposon gag domain-containing protein</fullName>
    </recommendedName>
</protein>
<evidence type="ECO:0008006" key="4">
    <source>
        <dbReference type="Google" id="ProtNLM"/>
    </source>
</evidence>
<dbReference type="EMBL" id="WHWC01000006">
    <property type="protein sequence ID" value="KAG8380554.1"/>
    <property type="molecule type" value="Genomic_DNA"/>
</dbReference>
<reference evidence="2" key="1">
    <citation type="submission" date="2019-10" db="EMBL/GenBank/DDBJ databases">
        <authorList>
            <person name="Zhang R."/>
            <person name="Pan Y."/>
            <person name="Wang J."/>
            <person name="Ma R."/>
            <person name="Yu S."/>
        </authorList>
    </citation>
    <scope>NUCLEOTIDE SEQUENCE</scope>
    <source>
        <strain evidence="2">LA-IB0</strain>
        <tissue evidence="2">Leaf</tissue>
    </source>
</reference>
<dbReference type="Gene3D" id="2.40.70.10">
    <property type="entry name" value="Acid Proteases"/>
    <property type="match status" value="1"/>
</dbReference>
<dbReference type="AlphaFoldDB" id="A0AAV6XK53"/>
<gene>
    <name evidence="2" type="ORF">BUALT_Bualt06G0027700</name>
</gene>
<keyword evidence="3" id="KW-1185">Reference proteome</keyword>
<name>A0AAV6XK53_9LAMI</name>
<dbReference type="PANTHER" id="PTHR15503">
    <property type="entry name" value="LDOC1 RELATED"/>
    <property type="match status" value="1"/>
</dbReference>
<dbReference type="Pfam" id="PF13650">
    <property type="entry name" value="Asp_protease_2"/>
    <property type="match status" value="1"/>
</dbReference>
<accession>A0AAV6XK53</accession>